<reference evidence="1" key="1">
    <citation type="journal article" date="2021" name="Proc. Natl. Acad. Sci. U.S.A.">
        <title>A Catalog of Tens of Thousands of Viruses from Human Metagenomes Reveals Hidden Associations with Chronic Diseases.</title>
        <authorList>
            <person name="Tisza M.J."/>
            <person name="Buck C.B."/>
        </authorList>
    </citation>
    <scope>NUCLEOTIDE SEQUENCE</scope>
    <source>
        <strain evidence="1">Ct6bb17</strain>
    </source>
</reference>
<organism evidence="1">
    <name type="scientific">Siphoviridae sp. ct6bb17</name>
    <dbReference type="NCBI Taxonomy" id="2825345"/>
    <lineage>
        <taxon>Viruses</taxon>
        <taxon>Duplodnaviria</taxon>
        <taxon>Heunggongvirae</taxon>
        <taxon>Uroviricota</taxon>
        <taxon>Caudoviricetes</taxon>
    </lineage>
</organism>
<evidence type="ECO:0000313" key="1">
    <source>
        <dbReference type="EMBL" id="DAD99664.1"/>
    </source>
</evidence>
<proteinExistence type="predicted"/>
<dbReference type="EMBL" id="BK015290">
    <property type="protein sequence ID" value="DAD99664.1"/>
    <property type="molecule type" value="Genomic_DNA"/>
</dbReference>
<name>A0A8S5NZP4_9CAUD</name>
<protein>
    <submittedName>
        <fullName evidence="1">Uncharacterized protein</fullName>
    </submittedName>
</protein>
<sequence length="96" mass="11587">MKNLTKERYLELKYFCQQYPEKKKRLNEHTRAGERARTDTLLIEIVAEGVDRKLAEYIIKQVSTGIPYEKLEGCPCGRRQFYDKRNEFYRRLSEVH</sequence>
<accession>A0A8S5NZP4</accession>